<gene>
    <name evidence="1" type="ORF">GCM10022226_24130</name>
</gene>
<reference evidence="2" key="1">
    <citation type="journal article" date="2019" name="Int. J. Syst. Evol. Microbiol.">
        <title>The Global Catalogue of Microorganisms (GCM) 10K type strain sequencing project: providing services to taxonomists for standard genome sequencing and annotation.</title>
        <authorList>
            <consortium name="The Broad Institute Genomics Platform"/>
            <consortium name="The Broad Institute Genome Sequencing Center for Infectious Disease"/>
            <person name="Wu L."/>
            <person name="Ma J."/>
        </authorList>
    </citation>
    <scope>NUCLEOTIDE SEQUENCE [LARGE SCALE GENOMIC DNA]</scope>
    <source>
        <strain evidence="2">JCM 16908</strain>
    </source>
</reference>
<name>A0ABP7I0Z3_9ACTN</name>
<sequence length="129" mass="14412">MRVDWRVSEVGNCSANRNSLNTASGILAERSCVLPNLIAGKAYGYRSARLFYQLWCWEPSVQYSAVWGNGGKAHSYRPGCLIDPVITVANRPLKHRRKIDRKAHGHAVGCWSTSRPTCNQHARPPRGHS</sequence>
<evidence type="ECO:0000313" key="2">
    <source>
        <dbReference type="Proteomes" id="UP001500888"/>
    </source>
</evidence>
<proteinExistence type="predicted"/>
<comment type="caution">
    <text evidence="1">The sequence shown here is derived from an EMBL/GenBank/DDBJ whole genome shotgun (WGS) entry which is preliminary data.</text>
</comment>
<keyword evidence="2" id="KW-1185">Reference proteome</keyword>
<organism evidence="1 2">
    <name type="scientific">Sphaerisporangium flaviroseum</name>
    <dbReference type="NCBI Taxonomy" id="509199"/>
    <lineage>
        <taxon>Bacteria</taxon>
        <taxon>Bacillati</taxon>
        <taxon>Actinomycetota</taxon>
        <taxon>Actinomycetes</taxon>
        <taxon>Streptosporangiales</taxon>
        <taxon>Streptosporangiaceae</taxon>
        <taxon>Sphaerisporangium</taxon>
    </lineage>
</organism>
<dbReference type="EMBL" id="BAAAZR010000004">
    <property type="protein sequence ID" value="GAA3803494.1"/>
    <property type="molecule type" value="Genomic_DNA"/>
</dbReference>
<accession>A0ABP7I0Z3</accession>
<evidence type="ECO:0000313" key="1">
    <source>
        <dbReference type="EMBL" id="GAA3803494.1"/>
    </source>
</evidence>
<protein>
    <submittedName>
        <fullName evidence="1">Uncharacterized protein</fullName>
    </submittedName>
</protein>
<dbReference type="Proteomes" id="UP001500888">
    <property type="component" value="Unassembled WGS sequence"/>
</dbReference>